<evidence type="ECO:0000256" key="4">
    <source>
        <dbReference type="ARBA" id="ARBA00022692"/>
    </source>
</evidence>
<feature type="domain" description="Major facilitator superfamily (MFS) profile" evidence="8">
    <location>
        <begin position="3"/>
        <end position="145"/>
    </location>
</feature>
<evidence type="ECO:0000256" key="5">
    <source>
        <dbReference type="ARBA" id="ARBA00022989"/>
    </source>
</evidence>
<dbReference type="InterPro" id="IPR020846">
    <property type="entry name" value="MFS_dom"/>
</dbReference>
<keyword evidence="6 7" id="KW-0472">Membrane</keyword>
<dbReference type="InterPro" id="IPR011701">
    <property type="entry name" value="MFS"/>
</dbReference>
<dbReference type="GO" id="GO:0022857">
    <property type="term" value="F:transmembrane transporter activity"/>
    <property type="evidence" value="ECO:0007669"/>
    <property type="project" value="InterPro"/>
</dbReference>
<feature type="transmembrane region" description="Helical" evidence="7">
    <location>
        <begin position="69"/>
        <end position="88"/>
    </location>
</feature>
<dbReference type="EMBL" id="CP014579">
    <property type="protein sequence ID" value="ANB76476.1"/>
    <property type="molecule type" value="Genomic_DNA"/>
</dbReference>
<sequence>MFTVAVCGVGLFFDLLEIVLGNALSVVFSAPPHAATSRELSFLLSSLYIGAAIGAPACGFLADRFGRKVVLTLILFRLAALSVCEGMSPNIATLTLFRVLADVSIEAFWPLVVAYLTDILVLSVLLLALAPRSRSREPVYKERPR</sequence>
<keyword evidence="5 7" id="KW-1133">Transmembrane helix</keyword>
<evidence type="ECO:0000256" key="3">
    <source>
        <dbReference type="ARBA" id="ARBA00022448"/>
    </source>
</evidence>
<dbReference type="InterPro" id="IPR036259">
    <property type="entry name" value="MFS_trans_sf"/>
</dbReference>
<dbReference type="PROSITE" id="PS50850">
    <property type="entry name" value="MFS"/>
    <property type="match status" value="1"/>
</dbReference>
<dbReference type="AlphaFoldDB" id="A0A160FUB1"/>
<proteinExistence type="inferred from homology"/>
<dbReference type="GO" id="GO:0016020">
    <property type="term" value="C:membrane"/>
    <property type="evidence" value="ECO:0007669"/>
    <property type="project" value="UniProtKB-SubCell"/>
</dbReference>
<accession>A0A160FUB1</accession>
<dbReference type="PANTHER" id="PTHR23511:SF34">
    <property type="entry name" value="SYNAPTIC VESICLE GLYCOPROTEIN 2"/>
    <property type="match status" value="1"/>
</dbReference>
<dbReference type="PANTHER" id="PTHR23511">
    <property type="entry name" value="SYNAPTIC VESICLE GLYCOPROTEIN 2"/>
    <property type="match status" value="1"/>
</dbReference>
<dbReference type="SUPFAM" id="SSF103473">
    <property type="entry name" value="MFS general substrate transporter"/>
    <property type="match status" value="1"/>
</dbReference>
<feature type="transmembrane region" description="Helical" evidence="7">
    <location>
        <begin position="108"/>
        <end position="130"/>
    </location>
</feature>
<dbReference type="Pfam" id="PF07690">
    <property type="entry name" value="MFS_1"/>
    <property type="match status" value="1"/>
</dbReference>
<keyword evidence="3" id="KW-0813">Transport</keyword>
<dbReference type="KEGG" id="buz:AYM40_30145"/>
<evidence type="ECO:0000256" key="7">
    <source>
        <dbReference type="SAM" id="Phobius"/>
    </source>
</evidence>
<organism evidence="9 10">
    <name type="scientific">Paraburkholderia phytofirmans OLGA172</name>
    <dbReference type="NCBI Taxonomy" id="1417228"/>
    <lineage>
        <taxon>Bacteria</taxon>
        <taxon>Pseudomonadati</taxon>
        <taxon>Pseudomonadota</taxon>
        <taxon>Betaproteobacteria</taxon>
        <taxon>Burkholderiales</taxon>
        <taxon>Burkholderiaceae</taxon>
        <taxon>Paraburkholderia</taxon>
    </lineage>
</organism>
<name>A0A160FUB1_9BURK</name>
<dbReference type="Gene3D" id="1.20.1250.20">
    <property type="entry name" value="MFS general substrate transporter like domains"/>
    <property type="match status" value="1"/>
</dbReference>
<keyword evidence="10" id="KW-1185">Reference proteome</keyword>
<dbReference type="RefSeq" id="WP_063499698.1">
    <property type="nucleotide sequence ID" value="NZ_CP014579.1"/>
</dbReference>
<evidence type="ECO:0000259" key="8">
    <source>
        <dbReference type="PROSITE" id="PS50850"/>
    </source>
</evidence>
<dbReference type="OrthoDB" id="3252866at2"/>
<keyword evidence="4 7" id="KW-0812">Transmembrane</keyword>
<evidence type="ECO:0000256" key="2">
    <source>
        <dbReference type="ARBA" id="ARBA00010992"/>
    </source>
</evidence>
<evidence type="ECO:0000256" key="1">
    <source>
        <dbReference type="ARBA" id="ARBA00004141"/>
    </source>
</evidence>
<feature type="transmembrane region" description="Helical" evidence="7">
    <location>
        <begin position="41"/>
        <end position="62"/>
    </location>
</feature>
<dbReference type="STRING" id="1804984.AYM40_30145"/>
<comment type="similarity">
    <text evidence="2">Belongs to the major facilitator superfamily. Sugar transporter (TC 2.A.1.1) family.</text>
</comment>
<reference evidence="9 10" key="1">
    <citation type="journal article" date="2016" name="Gene">
        <title>PacBio SMRT assembly of a complex multi-replicon genome reveals chlorocatechol degradative operon in a region of genome plasticity.</title>
        <authorList>
            <person name="Ricker N."/>
            <person name="Shen S.Y."/>
            <person name="Goordial J."/>
            <person name="Jin S."/>
            <person name="Fulthorpe R.R."/>
        </authorList>
    </citation>
    <scope>NUCLEOTIDE SEQUENCE [LARGE SCALE GENOMIC DNA]</scope>
    <source>
        <strain evidence="9 10">OLGA172</strain>
    </source>
</reference>
<comment type="subcellular location">
    <subcellularLocation>
        <location evidence="1">Membrane</location>
        <topology evidence="1">Multi-pass membrane protein</topology>
    </subcellularLocation>
</comment>
<protein>
    <recommendedName>
        <fullName evidence="8">Major facilitator superfamily (MFS) profile domain-containing protein</fullName>
    </recommendedName>
</protein>
<evidence type="ECO:0000313" key="9">
    <source>
        <dbReference type="EMBL" id="ANB76476.1"/>
    </source>
</evidence>
<gene>
    <name evidence="9" type="ORF">AYM40_30145</name>
</gene>
<dbReference type="Proteomes" id="UP000076852">
    <property type="component" value="Chromosome 2"/>
</dbReference>
<evidence type="ECO:0000256" key="6">
    <source>
        <dbReference type="ARBA" id="ARBA00023136"/>
    </source>
</evidence>
<evidence type="ECO:0000313" key="10">
    <source>
        <dbReference type="Proteomes" id="UP000076852"/>
    </source>
</evidence>